<feature type="transmembrane region" description="Helical" evidence="2">
    <location>
        <begin position="114"/>
        <end position="133"/>
    </location>
</feature>
<keyword evidence="2" id="KW-0812">Transmembrane</keyword>
<evidence type="ECO:0008006" key="5">
    <source>
        <dbReference type="Google" id="ProtNLM"/>
    </source>
</evidence>
<name>A0AAW5QCT6_9ACTN</name>
<feature type="compositionally biased region" description="Pro residues" evidence="1">
    <location>
        <begin position="138"/>
        <end position="157"/>
    </location>
</feature>
<dbReference type="EMBL" id="JALXTC010000078">
    <property type="protein sequence ID" value="MCT2118801.1"/>
    <property type="molecule type" value="Genomic_DNA"/>
</dbReference>
<dbReference type="RefSeq" id="WP_259912591.1">
    <property type="nucleotide sequence ID" value="NZ_JALXTC010000078.1"/>
</dbReference>
<sequence>MSTRSDRAAHRKAVKQADKDLNKAGTAARKAFDLKDPRFLGEAAVAATRGPVGLALFGASRGIQVLRERRAEQAEILGDLAADARQHADSLREKTSALATPQEKRSPLRRFAPLWIVGLVGGAAVVGATAYFLRDPGSPAPSSPPAPKPTPAPPRTPTPAEAAADSRGAAAGSTGPDARESEGSETGEDLTIESPDPEGPADQSAESSPAAGRPPPRPAPAAGGRQSPGAGRPSPIHRGRER</sequence>
<proteinExistence type="predicted"/>
<evidence type="ECO:0000313" key="4">
    <source>
        <dbReference type="Proteomes" id="UP001206890"/>
    </source>
</evidence>
<feature type="compositionally biased region" description="Low complexity" evidence="1">
    <location>
        <begin position="158"/>
        <end position="171"/>
    </location>
</feature>
<feature type="region of interest" description="Disordered" evidence="1">
    <location>
        <begin position="1"/>
        <end position="22"/>
    </location>
</feature>
<evidence type="ECO:0000256" key="2">
    <source>
        <dbReference type="SAM" id="Phobius"/>
    </source>
</evidence>
<evidence type="ECO:0000256" key="1">
    <source>
        <dbReference type="SAM" id="MobiDB-lite"/>
    </source>
</evidence>
<dbReference type="Proteomes" id="UP001206890">
    <property type="component" value="Unassembled WGS sequence"/>
</dbReference>
<accession>A0AAW5QCT6</accession>
<reference evidence="3" key="1">
    <citation type="submission" date="2022-04" db="EMBL/GenBank/DDBJ databases">
        <title>Human microbiome associated bacterial genomes.</title>
        <authorList>
            <person name="Sandstrom S."/>
            <person name="Salamzade R."/>
            <person name="Kalan L.R."/>
        </authorList>
    </citation>
    <scope>NUCLEOTIDE SEQUENCE</scope>
    <source>
        <strain evidence="3">P3-SID1762</strain>
    </source>
</reference>
<gene>
    <name evidence="3" type="ORF">M3D93_13760</name>
</gene>
<feature type="compositionally biased region" description="Low complexity" evidence="1">
    <location>
        <begin position="220"/>
        <end position="234"/>
    </location>
</feature>
<keyword evidence="2" id="KW-0472">Membrane</keyword>
<keyword evidence="2" id="KW-1133">Transmembrane helix</keyword>
<evidence type="ECO:0000313" key="3">
    <source>
        <dbReference type="EMBL" id="MCT2118801.1"/>
    </source>
</evidence>
<comment type="caution">
    <text evidence="3">The sequence shown here is derived from an EMBL/GenBank/DDBJ whole genome shotgun (WGS) entry which is preliminary data.</text>
</comment>
<feature type="region of interest" description="Disordered" evidence="1">
    <location>
        <begin position="137"/>
        <end position="242"/>
    </location>
</feature>
<organism evidence="3 4">
    <name type="scientific">Dietzia cinnamea</name>
    <dbReference type="NCBI Taxonomy" id="321318"/>
    <lineage>
        <taxon>Bacteria</taxon>
        <taxon>Bacillati</taxon>
        <taxon>Actinomycetota</taxon>
        <taxon>Actinomycetes</taxon>
        <taxon>Mycobacteriales</taxon>
        <taxon>Dietziaceae</taxon>
        <taxon>Dietzia</taxon>
    </lineage>
</organism>
<protein>
    <recommendedName>
        <fullName evidence="5">Cell wall synthesis protein CwsA</fullName>
    </recommendedName>
</protein>
<dbReference type="AlphaFoldDB" id="A0AAW5QCT6"/>